<reference evidence="2 3" key="1">
    <citation type="submission" date="2017-09" db="EMBL/GenBank/DDBJ databases">
        <authorList>
            <person name="Ehlers B."/>
            <person name="Leendertz F.H."/>
        </authorList>
    </citation>
    <scope>NUCLEOTIDE SEQUENCE [LARGE SCALE GENOMIC DNA]</scope>
    <source>
        <strain evidence="2 3">CGMCC 1.05381</strain>
    </source>
</reference>
<accession>A0A2C8Z7S5</accession>
<evidence type="ECO:0000313" key="2">
    <source>
        <dbReference type="EMBL" id="SOE59874.1"/>
    </source>
</evidence>
<dbReference type="RefSeq" id="WP_097060146.1">
    <property type="nucleotide sequence ID" value="NZ_BMLC01000001.1"/>
</dbReference>
<feature type="transmembrane region" description="Helical" evidence="1">
    <location>
        <begin position="13"/>
        <end position="32"/>
    </location>
</feature>
<dbReference type="OrthoDB" id="5117911at2"/>
<protein>
    <submittedName>
        <fullName evidence="2">N-terminal methylation motif-containing protein</fullName>
    </submittedName>
</protein>
<evidence type="ECO:0000256" key="1">
    <source>
        <dbReference type="SAM" id="Phobius"/>
    </source>
</evidence>
<sequence>MNDSDDGFTLVELLVYIVLSVVVLLIVGGIFLNSINAERTVRGVNSATNSGQVVAQSVTNGVRNSSDIKLTAPAAGTQLLMTRSVGSAATPVWTCNAWHVGGGQIRWKQSATAIAAPTAAELATWTVLNADIKPAGSTPVFALTARRIDLTFESKNGTSKAVLVTTSAASRQPPPAGADNPICF</sequence>
<dbReference type="AlphaFoldDB" id="A0A2C8Z7S5"/>
<dbReference type="Pfam" id="PF07963">
    <property type="entry name" value="N_methyl"/>
    <property type="match status" value="1"/>
</dbReference>
<proteinExistence type="predicted"/>
<dbReference type="EMBL" id="OCST01000002">
    <property type="protein sequence ID" value="SOE59874.1"/>
    <property type="molecule type" value="Genomic_DNA"/>
</dbReference>
<keyword evidence="1" id="KW-0812">Transmembrane</keyword>
<dbReference type="InterPro" id="IPR012902">
    <property type="entry name" value="N_methyl_site"/>
</dbReference>
<dbReference type="Proteomes" id="UP000219440">
    <property type="component" value="Unassembled WGS sequence"/>
</dbReference>
<name>A0A2C8Z7S5_9MICO</name>
<keyword evidence="1" id="KW-0472">Membrane</keyword>
<keyword evidence="3" id="KW-1185">Reference proteome</keyword>
<gene>
    <name evidence="2" type="ORF">SAMN06296378_1004</name>
</gene>
<evidence type="ECO:0000313" key="3">
    <source>
        <dbReference type="Proteomes" id="UP000219440"/>
    </source>
</evidence>
<keyword evidence="1" id="KW-1133">Transmembrane helix</keyword>
<organism evidence="2 3">
    <name type="scientific">Salinibacterium xinjiangense</name>
    <dbReference type="NCBI Taxonomy" id="386302"/>
    <lineage>
        <taxon>Bacteria</taxon>
        <taxon>Bacillati</taxon>
        <taxon>Actinomycetota</taxon>
        <taxon>Actinomycetes</taxon>
        <taxon>Micrococcales</taxon>
        <taxon>Microbacteriaceae</taxon>
        <taxon>Salinibacterium</taxon>
    </lineage>
</organism>